<dbReference type="InterPro" id="IPR015927">
    <property type="entry name" value="Peptidase_S24_S26A/B/C"/>
</dbReference>
<organism evidence="2 3">
    <name type="scientific">Rhizobium aouanii</name>
    <dbReference type="NCBI Taxonomy" id="3118145"/>
    <lineage>
        <taxon>Bacteria</taxon>
        <taxon>Pseudomonadati</taxon>
        <taxon>Pseudomonadota</taxon>
        <taxon>Alphaproteobacteria</taxon>
        <taxon>Hyphomicrobiales</taxon>
        <taxon>Rhizobiaceae</taxon>
        <taxon>Rhizobium/Agrobacterium group</taxon>
        <taxon>Rhizobium</taxon>
    </lineage>
</organism>
<protein>
    <submittedName>
        <fullName evidence="2">S24 family peptidase</fullName>
    </submittedName>
</protein>
<evidence type="ECO:0000313" key="3">
    <source>
        <dbReference type="Proteomes" id="UP001531129"/>
    </source>
</evidence>
<dbReference type="CDD" id="cd00093">
    <property type="entry name" value="HTH_XRE"/>
    <property type="match status" value="1"/>
</dbReference>
<dbReference type="InterPro" id="IPR001387">
    <property type="entry name" value="Cro/C1-type_HTH"/>
</dbReference>
<dbReference type="Gene3D" id="2.10.109.10">
    <property type="entry name" value="Umud Fragment, subunit A"/>
    <property type="match status" value="1"/>
</dbReference>
<dbReference type="RefSeq" id="WP_335913023.1">
    <property type="nucleotide sequence ID" value="NZ_JBAMYB010000007.1"/>
</dbReference>
<dbReference type="InterPro" id="IPR010982">
    <property type="entry name" value="Lambda_DNA-bd_dom_sf"/>
</dbReference>
<gene>
    <name evidence="2" type="ORF">V8Q02_14745</name>
</gene>
<dbReference type="SMART" id="SM00530">
    <property type="entry name" value="HTH_XRE"/>
    <property type="match status" value="1"/>
</dbReference>
<dbReference type="PROSITE" id="PS50943">
    <property type="entry name" value="HTH_CROC1"/>
    <property type="match status" value="1"/>
</dbReference>
<reference evidence="2 3" key="1">
    <citation type="submission" date="2024-01" db="EMBL/GenBank/DDBJ databases">
        <title>Draft genome sequences of three bacterial strains isolated from Acacia saligna represent a potential new species within the genus Rhizobium.</title>
        <authorList>
            <person name="Tambong J.T."/>
            <person name="Mnasri B."/>
        </authorList>
    </citation>
    <scope>NUCLEOTIDE SEQUENCE [LARGE SCALE GENOMIC DNA]</scope>
    <source>
        <strain evidence="2 3">1AS12I</strain>
    </source>
</reference>
<dbReference type="Pfam" id="PF00717">
    <property type="entry name" value="Peptidase_S24"/>
    <property type="match status" value="1"/>
</dbReference>
<sequence length="214" mass="23787">MTARLCLGYKPQMTQIWKERLAKALEEKGLNMLTASRMAGKSDTYVRDLLKRDKEPTIENFINLAKVVGKPVSYLIGETDELKSIIPVMGLIGAGAEVMPDFEQVPPEGLDQIEVPFALPDEMIALEVRGSSMLPVYRDGTAIIVYRHQRKPLASFYGEDAAVRTSDGRRFLKTIMRGGPDTVNLFSWNAAPIEGVRLEWIGEIFATIPKSSGK</sequence>
<keyword evidence="3" id="KW-1185">Reference proteome</keyword>
<proteinExistence type="predicted"/>
<dbReference type="Proteomes" id="UP001531129">
    <property type="component" value="Unassembled WGS sequence"/>
</dbReference>
<accession>A0ABU8CK29</accession>
<evidence type="ECO:0000259" key="1">
    <source>
        <dbReference type="PROSITE" id="PS50943"/>
    </source>
</evidence>
<comment type="caution">
    <text evidence="2">The sequence shown here is derived from an EMBL/GenBank/DDBJ whole genome shotgun (WGS) entry which is preliminary data.</text>
</comment>
<dbReference type="SUPFAM" id="SSF47413">
    <property type="entry name" value="lambda repressor-like DNA-binding domains"/>
    <property type="match status" value="1"/>
</dbReference>
<dbReference type="CDD" id="cd06529">
    <property type="entry name" value="S24_LexA-like"/>
    <property type="match status" value="1"/>
</dbReference>
<dbReference type="InterPro" id="IPR036286">
    <property type="entry name" value="LexA/Signal_pep-like_sf"/>
</dbReference>
<feature type="domain" description="HTH cro/C1-type" evidence="1">
    <location>
        <begin position="21"/>
        <end position="75"/>
    </location>
</feature>
<dbReference type="SUPFAM" id="SSF51306">
    <property type="entry name" value="LexA/Signal peptidase"/>
    <property type="match status" value="1"/>
</dbReference>
<dbReference type="Pfam" id="PF01381">
    <property type="entry name" value="HTH_3"/>
    <property type="match status" value="1"/>
</dbReference>
<dbReference type="EMBL" id="JBAMYC010000007">
    <property type="protein sequence ID" value="MEI1249242.1"/>
    <property type="molecule type" value="Genomic_DNA"/>
</dbReference>
<name>A0ABU8CK29_9HYPH</name>
<dbReference type="InterPro" id="IPR039418">
    <property type="entry name" value="LexA-like"/>
</dbReference>
<evidence type="ECO:0000313" key="2">
    <source>
        <dbReference type="EMBL" id="MEI1249242.1"/>
    </source>
</evidence>
<dbReference type="Gene3D" id="1.10.260.40">
    <property type="entry name" value="lambda repressor-like DNA-binding domains"/>
    <property type="match status" value="1"/>
</dbReference>